<keyword evidence="3 6" id="KW-1133">Transmembrane helix</keyword>
<evidence type="ECO:0000256" key="1">
    <source>
        <dbReference type="ARBA" id="ARBA00004141"/>
    </source>
</evidence>
<proteinExistence type="predicted"/>
<name>A0A3P7M4X8_LITSI</name>
<feature type="compositionally biased region" description="Basic and acidic residues" evidence="5">
    <location>
        <begin position="1"/>
        <end position="12"/>
    </location>
</feature>
<evidence type="ECO:0000256" key="6">
    <source>
        <dbReference type="SAM" id="Phobius"/>
    </source>
</evidence>
<evidence type="ECO:0000256" key="3">
    <source>
        <dbReference type="ARBA" id="ARBA00022989"/>
    </source>
</evidence>
<keyword evidence="8" id="KW-1185">Reference proteome</keyword>
<protein>
    <submittedName>
        <fullName evidence="7">Uncharacterized protein</fullName>
    </submittedName>
</protein>
<dbReference type="Proteomes" id="UP000277928">
    <property type="component" value="Unassembled WGS sequence"/>
</dbReference>
<dbReference type="InterPro" id="IPR007237">
    <property type="entry name" value="CD20-like"/>
</dbReference>
<dbReference type="AlphaFoldDB" id="A0A3P7M4X8"/>
<comment type="subcellular location">
    <subcellularLocation>
        <location evidence="1">Membrane</location>
        <topology evidence="1">Multi-pass membrane protein</topology>
    </subcellularLocation>
</comment>
<keyword evidence="2 6" id="KW-0812">Transmembrane</keyword>
<gene>
    <name evidence="7" type="ORF">NLS_LOCUS9324</name>
</gene>
<evidence type="ECO:0000256" key="5">
    <source>
        <dbReference type="SAM" id="MobiDB-lite"/>
    </source>
</evidence>
<organism evidence="7 8">
    <name type="scientific">Litomosoides sigmodontis</name>
    <name type="common">Filarial nematode worm</name>
    <dbReference type="NCBI Taxonomy" id="42156"/>
    <lineage>
        <taxon>Eukaryota</taxon>
        <taxon>Metazoa</taxon>
        <taxon>Ecdysozoa</taxon>
        <taxon>Nematoda</taxon>
        <taxon>Chromadorea</taxon>
        <taxon>Rhabditida</taxon>
        <taxon>Spirurina</taxon>
        <taxon>Spiruromorpha</taxon>
        <taxon>Filarioidea</taxon>
        <taxon>Onchocercidae</taxon>
        <taxon>Litomosoides</taxon>
    </lineage>
</organism>
<reference evidence="7 8" key="1">
    <citation type="submission" date="2018-08" db="EMBL/GenBank/DDBJ databases">
        <authorList>
            <person name="Laetsch R D."/>
            <person name="Stevens L."/>
            <person name="Kumar S."/>
            <person name="Blaxter L. M."/>
        </authorList>
    </citation>
    <scope>NUCLEOTIDE SEQUENCE [LARGE SCALE GENOMIC DNA]</scope>
</reference>
<feature type="transmembrane region" description="Helical" evidence="6">
    <location>
        <begin position="159"/>
        <end position="181"/>
    </location>
</feature>
<evidence type="ECO:0000256" key="2">
    <source>
        <dbReference type="ARBA" id="ARBA00022692"/>
    </source>
</evidence>
<evidence type="ECO:0000313" key="8">
    <source>
        <dbReference type="Proteomes" id="UP000277928"/>
    </source>
</evidence>
<dbReference type="GO" id="GO:0016020">
    <property type="term" value="C:membrane"/>
    <property type="evidence" value="ECO:0007669"/>
    <property type="project" value="UniProtKB-SubCell"/>
</dbReference>
<accession>A0A3P7M4X8</accession>
<feature type="region of interest" description="Disordered" evidence="5">
    <location>
        <begin position="1"/>
        <end position="24"/>
    </location>
</feature>
<sequence length="475" mass="54516">MKKETVRLHEFDESSSTAGFAPLPTAPLEIQNCDDLPSSMRIVRDPPPYSPPLPPHSEYAEPLRAEYTEPFLTRTSRNENQKRQRMRQCNNTSSMLKVALFEGLITAFMLAGGIWCLYDSTEYCPYYSAIWTSALFAINALVGMIAAKRCTVNFFVTHLILSLISLMLCAISGTISARNWFLIGTYRHPKIDRNEALCLIGEYDASRARYILTEMNRYDFKHCLFQLKLGIGINSVQVVIAIIEDLLERQQLHDGNHCYRWIPFVKVNKTVSITFDTDLCKRFKRESLYIESSEEWKYIKKLVTDASHEFILEMKVHGSIGISVLLGGVERFGKMTPKLLYDKFLKGPNVQRNKNSSCKRYIIVAHWPEFSEIKRRQDAMKVITGPPPGIVNISLGSISCSEIKDRTWHVICKRHCFPYVEETTATTRHFTVYGRGNLLGEDWLTSACISYTTNCCLLQLFLCLLLSCYREWKLL</sequence>
<feature type="transmembrane region" description="Helical" evidence="6">
    <location>
        <begin position="95"/>
        <end position="115"/>
    </location>
</feature>
<dbReference type="EMBL" id="UYRX01001506">
    <property type="protein sequence ID" value="VDM91461.1"/>
    <property type="molecule type" value="Genomic_DNA"/>
</dbReference>
<dbReference type="OrthoDB" id="5868512at2759"/>
<evidence type="ECO:0000256" key="4">
    <source>
        <dbReference type="ARBA" id="ARBA00023136"/>
    </source>
</evidence>
<keyword evidence="4 6" id="KW-0472">Membrane</keyword>
<dbReference type="Pfam" id="PF04103">
    <property type="entry name" value="CD20"/>
    <property type="match status" value="1"/>
</dbReference>
<feature type="transmembrane region" description="Helical" evidence="6">
    <location>
        <begin position="127"/>
        <end position="147"/>
    </location>
</feature>
<evidence type="ECO:0000313" key="7">
    <source>
        <dbReference type="EMBL" id="VDM91461.1"/>
    </source>
</evidence>